<evidence type="ECO:0000256" key="4">
    <source>
        <dbReference type="SAM" id="MobiDB-lite"/>
    </source>
</evidence>
<evidence type="ECO:0000313" key="5">
    <source>
        <dbReference type="EMBL" id="AAS52813.1"/>
    </source>
</evidence>
<dbReference type="Proteomes" id="UP000000591">
    <property type="component" value="Chromosome V"/>
</dbReference>
<comment type="subcellular location">
    <subcellularLocation>
        <location evidence="1">Nucleus</location>
    </subcellularLocation>
</comment>
<sequence length="355" mass="40312">MITQDQMQQVQKRLAVYQQGSYFASYLSSVGQVHELCQAILLGQLDEEHAFSQEAVQRLRDDIKVKYLENKIMIESDKLRTDLQDSAVETGVGLLKERLPERMAAVEELAKEMEVRNARLRQMTRDVEAFNRETRQLATNATTLRWERKEWENLLGVEEFGRLLESGIFQQERSGLYLVKERLFEGEDELQRINALMKADIERLSRELQQYQARWLQNAGVLERIGQILEQETLLRKGGQASDDVDMDENDGNEEDEEDEADDESFARRLDGSGSSDNELDHESEAMDTSESESDMESQKLEEERPASDAQLSNAEEDSAKAGSEGLDGSSEPRGSPALADPGTHREDSPDQSDT</sequence>
<dbReference type="OMA" id="YNEQDTA"/>
<dbReference type="AlphaFoldDB" id="Q756Y4"/>
<dbReference type="OrthoDB" id="4035165at2759"/>
<dbReference type="InParanoid" id="Q756Y4"/>
<feature type="compositionally biased region" description="Acidic residues" evidence="4">
    <location>
        <begin position="243"/>
        <end position="264"/>
    </location>
</feature>
<proteinExistence type="predicted"/>
<evidence type="ECO:0000256" key="2">
    <source>
        <dbReference type="ARBA" id="ARBA00023242"/>
    </source>
</evidence>
<protein>
    <submittedName>
        <fullName evidence="5">AER130Wp</fullName>
    </submittedName>
</protein>
<evidence type="ECO:0000256" key="3">
    <source>
        <dbReference type="SAM" id="Coils"/>
    </source>
</evidence>
<organism evidence="5 6">
    <name type="scientific">Eremothecium gossypii (strain ATCC 10895 / CBS 109.51 / FGSC 9923 / NRRL Y-1056)</name>
    <name type="common">Yeast</name>
    <name type="synonym">Ashbya gossypii</name>
    <dbReference type="NCBI Taxonomy" id="284811"/>
    <lineage>
        <taxon>Eukaryota</taxon>
        <taxon>Fungi</taxon>
        <taxon>Dikarya</taxon>
        <taxon>Ascomycota</taxon>
        <taxon>Saccharomycotina</taxon>
        <taxon>Saccharomycetes</taxon>
        <taxon>Saccharomycetales</taxon>
        <taxon>Saccharomycetaceae</taxon>
        <taxon>Eremothecium</taxon>
    </lineage>
</organism>
<feature type="region of interest" description="Disordered" evidence="4">
    <location>
        <begin position="239"/>
        <end position="355"/>
    </location>
</feature>
<dbReference type="HOGENOM" id="CLU_780686_0_0_1"/>
<dbReference type="GeneID" id="4621195"/>
<dbReference type="Pfam" id="PF05615">
    <property type="entry name" value="THOC7"/>
    <property type="match status" value="1"/>
</dbReference>
<dbReference type="GO" id="GO:0000445">
    <property type="term" value="C:THO complex part of transcription export complex"/>
    <property type="evidence" value="ECO:0007669"/>
    <property type="project" value="InterPro"/>
</dbReference>
<dbReference type="STRING" id="284811.Q756Y4"/>
<accession>Q756Y4</accession>
<feature type="compositionally biased region" description="Acidic residues" evidence="4">
    <location>
        <begin position="286"/>
        <end position="296"/>
    </location>
</feature>
<gene>
    <name evidence="5" type="ORF">AGOS_AER130W</name>
</gene>
<dbReference type="RefSeq" id="NP_984989.1">
    <property type="nucleotide sequence ID" value="NM_210343.1"/>
</dbReference>
<feature type="compositionally biased region" description="Basic and acidic residues" evidence="4">
    <location>
        <begin position="297"/>
        <end position="307"/>
    </location>
</feature>
<reference evidence="6" key="2">
    <citation type="journal article" date="2013" name="G3 (Bethesda)">
        <title>Genomes of Ashbya fungi isolated from insects reveal four mating-type loci, numerous translocations, lack of transposons, and distinct gene duplications.</title>
        <authorList>
            <person name="Dietrich F.S."/>
            <person name="Voegeli S."/>
            <person name="Kuo S."/>
            <person name="Philippsen P."/>
        </authorList>
    </citation>
    <scope>GENOME REANNOTATION</scope>
    <source>
        <strain evidence="6">ATCC 10895 / CBS 109.51 / FGSC 9923 / NRRL Y-1056</strain>
    </source>
</reference>
<dbReference type="EMBL" id="AE016818">
    <property type="protein sequence ID" value="AAS52813.1"/>
    <property type="molecule type" value="Genomic_DNA"/>
</dbReference>
<reference evidence="5 6" key="1">
    <citation type="journal article" date="2004" name="Science">
        <title>The Ashbya gossypii genome as a tool for mapping the ancient Saccharomyces cerevisiae genome.</title>
        <authorList>
            <person name="Dietrich F.S."/>
            <person name="Voegeli S."/>
            <person name="Brachat S."/>
            <person name="Lerch A."/>
            <person name="Gates K."/>
            <person name="Steiner S."/>
            <person name="Mohr C."/>
            <person name="Pohlmann R."/>
            <person name="Luedi P."/>
            <person name="Choi S."/>
            <person name="Wing R.A."/>
            <person name="Flavier A."/>
            <person name="Gaffney T.D."/>
            <person name="Philippsen P."/>
        </authorList>
    </citation>
    <scope>NUCLEOTIDE SEQUENCE [LARGE SCALE GENOMIC DNA]</scope>
    <source>
        <strain evidence="6">ATCC 10895 / CBS 109.51 / FGSC 9923 / NRRL Y-1056</strain>
    </source>
</reference>
<dbReference type="KEGG" id="ago:AGOS_AER130W"/>
<keyword evidence="6" id="KW-1185">Reference proteome</keyword>
<keyword evidence="2" id="KW-0539">Nucleus</keyword>
<dbReference type="GO" id="GO:0006397">
    <property type="term" value="P:mRNA processing"/>
    <property type="evidence" value="ECO:0007669"/>
    <property type="project" value="InterPro"/>
</dbReference>
<keyword evidence="3" id="KW-0175">Coiled coil</keyword>
<feature type="coiled-coil region" evidence="3">
    <location>
        <begin position="187"/>
        <end position="214"/>
    </location>
</feature>
<evidence type="ECO:0000313" key="6">
    <source>
        <dbReference type="Proteomes" id="UP000000591"/>
    </source>
</evidence>
<dbReference type="InterPro" id="IPR008501">
    <property type="entry name" value="THOC7/Mft1"/>
</dbReference>
<dbReference type="eggNOG" id="ENOG502S0NG">
    <property type="taxonomic scope" value="Eukaryota"/>
</dbReference>
<dbReference type="FunCoup" id="Q756Y4">
    <property type="interactions" value="91"/>
</dbReference>
<evidence type="ECO:0000256" key="1">
    <source>
        <dbReference type="ARBA" id="ARBA00004123"/>
    </source>
</evidence>
<name>Q756Y4_EREGS</name>
<feature type="coiled-coil region" evidence="3">
    <location>
        <begin position="103"/>
        <end position="140"/>
    </location>
</feature>